<reference evidence="2" key="1">
    <citation type="journal article" date="2019" name="Int. J. Syst. Evol. Microbiol.">
        <title>The Global Catalogue of Microorganisms (GCM) 10K type strain sequencing project: providing services to taxonomists for standard genome sequencing and annotation.</title>
        <authorList>
            <consortium name="The Broad Institute Genomics Platform"/>
            <consortium name="The Broad Institute Genome Sequencing Center for Infectious Disease"/>
            <person name="Wu L."/>
            <person name="Ma J."/>
        </authorList>
    </citation>
    <scope>NUCLEOTIDE SEQUENCE [LARGE SCALE GENOMIC DNA]</scope>
    <source>
        <strain evidence="2">CGMCC 1.3240</strain>
    </source>
</reference>
<organism evidence="1 2">
    <name type="scientific">Paenibacillus solisilvae</name>
    <dbReference type="NCBI Taxonomy" id="2486751"/>
    <lineage>
        <taxon>Bacteria</taxon>
        <taxon>Bacillati</taxon>
        <taxon>Bacillota</taxon>
        <taxon>Bacilli</taxon>
        <taxon>Bacillales</taxon>
        <taxon>Paenibacillaceae</taxon>
        <taxon>Paenibacillus</taxon>
    </lineage>
</organism>
<keyword evidence="2" id="KW-1185">Reference proteome</keyword>
<evidence type="ECO:0000313" key="2">
    <source>
        <dbReference type="Proteomes" id="UP001596047"/>
    </source>
</evidence>
<proteinExistence type="predicted"/>
<name>A0ABW0VSE1_9BACL</name>
<sequence length="40" mass="4224">MIDFFNYLLSGGFKLQAVADAKTAAEFAGANLDLAVVLAF</sequence>
<dbReference type="EMBL" id="JBHSOW010000024">
    <property type="protein sequence ID" value="MFC5648808.1"/>
    <property type="molecule type" value="Genomic_DNA"/>
</dbReference>
<dbReference type="RefSeq" id="WP_379187297.1">
    <property type="nucleotide sequence ID" value="NZ_JBHSOW010000024.1"/>
</dbReference>
<dbReference type="Proteomes" id="UP001596047">
    <property type="component" value="Unassembled WGS sequence"/>
</dbReference>
<accession>A0ABW0VSE1</accession>
<gene>
    <name evidence="1" type="ORF">ACFPYJ_06635</name>
</gene>
<comment type="caution">
    <text evidence="1">The sequence shown here is derived from an EMBL/GenBank/DDBJ whole genome shotgun (WGS) entry which is preliminary data.</text>
</comment>
<evidence type="ECO:0000313" key="1">
    <source>
        <dbReference type="EMBL" id="MFC5648808.1"/>
    </source>
</evidence>
<protein>
    <submittedName>
        <fullName evidence="1">Uncharacterized protein</fullName>
    </submittedName>
</protein>